<name>A0A1T5E9G0_9SPHI</name>
<evidence type="ECO:0000256" key="1">
    <source>
        <dbReference type="SAM" id="SignalP"/>
    </source>
</evidence>
<dbReference type="OrthoDB" id="129527at2"/>
<dbReference type="RefSeq" id="WP_079643349.1">
    <property type="nucleotide sequence ID" value="NZ_FUZF01000010.1"/>
</dbReference>
<dbReference type="AlphaFoldDB" id="A0A1T5E9G0"/>
<gene>
    <name evidence="2" type="ORF">SAMN05660841_02436</name>
</gene>
<feature type="chain" id="PRO_5010565287" description="DUF4920 domain-containing protein" evidence="1">
    <location>
        <begin position="21"/>
        <end position="133"/>
    </location>
</feature>
<organism evidence="2 3">
    <name type="scientific">Sphingobacterium nematocida</name>
    <dbReference type="NCBI Taxonomy" id="1513896"/>
    <lineage>
        <taxon>Bacteria</taxon>
        <taxon>Pseudomonadati</taxon>
        <taxon>Bacteroidota</taxon>
        <taxon>Sphingobacteriia</taxon>
        <taxon>Sphingobacteriales</taxon>
        <taxon>Sphingobacteriaceae</taxon>
        <taxon>Sphingobacterium</taxon>
    </lineage>
</organism>
<proteinExistence type="predicted"/>
<evidence type="ECO:0000313" key="2">
    <source>
        <dbReference type="EMBL" id="SKB80405.1"/>
    </source>
</evidence>
<dbReference type="Proteomes" id="UP000190150">
    <property type="component" value="Unassembled WGS sequence"/>
</dbReference>
<keyword evidence="3" id="KW-1185">Reference proteome</keyword>
<reference evidence="3" key="1">
    <citation type="submission" date="2017-02" db="EMBL/GenBank/DDBJ databases">
        <authorList>
            <person name="Varghese N."/>
            <person name="Submissions S."/>
        </authorList>
    </citation>
    <scope>NUCLEOTIDE SEQUENCE [LARGE SCALE GENOMIC DNA]</scope>
    <source>
        <strain evidence="3">DSM 24091</strain>
    </source>
</reference>
<keyword evidence="1" id="KW-0732">Signal</keyword>
<sequence>MNKLASIFVFLFAMTTLVSAQQAIEPAKAGVNYGKAIEKKNAISVKALETTLKEKGNYTGKVEAQVVEVCKSKGCYMTLKREGAEPITVRFTDYGYFVPQDLIGKTVVVEGKAKIKEPKKDISFIADGVLVIK</sequence>
<dbReference type="EMBL" id="FUZF01000010">
    <property type="protein sequence ID" value="SKB80405.1"/>
    <property type="molecule type" value="Genomic_DNA"/>
</dbReference>
<evidence type="ECO:0000313" key="3">
    <source>
        <dbReference type="Proteomes" id="UP000190150"/>
    </source>
</evidence>
<dbReference type="Pfam" id="PF16267">
    <property type="entry name" value="DUF4920"/>
    <property type="match status" value="1"/>
</dbReference>
<accession>A0A1T5E9G0</accession>
<feature type="signal peptide" evidence="1">
    <location>
        <begin position="1"/>
        <end position="20"/>
    </location>
</feature>
<protein>
    <recommendedName>
        <fullName evidence="4">DUF4920 domain-containing protein</fullName>
    </recommendedName>
</protein>
<evidence type="ECO:0008006" key="4">
    <source>
        <dbReference type="Google" id="ProtNLM"/>
    </source>
</evidence>
<dbReference type="InterPro" id="IPR032577">
    <property type="entry name" value="DUF4920"/>
</dbReference>
<dbReference type="STRING" id="1513896.SAMN05660841_02436"/>